<keyword evidence="1" id="KW-0812">Transmembrane</keyword>
<dbReference type="InterPro" id="IPR012347">
    <property type="entry name" value="Ferritin-like"/>
</dbReference>
<reference evidence="2 3" key="1">
    <citation type="submission" date="2019-06" db="EMBL/GenBank/DDBJ databases">
        <title>Sequencing the genomes of 1000 actinobacteria strains.</title>
        <authorList>
            <person name="Klenk H.-P."/>
        </authorList>
    </citation>
    <scope>NUCLEOTIDE SEQUENCE [LARGE SCALE GENOMIC DNA]</scope>
    <source>
        <strain evidence="2 3">DSM 10596</strain>
    </source>
</reference>
<evidence type="ECO:0000313" key="3">
    <source>
        <dbReference type="Proteomes" id="UP000316181"/>
    </source>
</evidence>
<feature type="transmembrane region" description="Helical" evidence="1">
    <location>
        <begin position="21"/>
        <end position="44"/>
    </location>
</feature>
<proteinExistence type="predicted"/>
<evidence type="ECO:0000256" key="1">
    <source>
        <dbReference type="SAM" id="Phobius"/>
    </source>
</evidence>
<name>A0A542SLD4_9MICO</name>
<keyword evidence="1" id="KW-0472">Membrane</keyword>
<dbReference type="Proteomes" id="UP000316181">
    <property type="component" value="Unassembled WGS sequence"/>
</dbReference>
<dbReference type="AlphaFoldDB" id="A0A542SLD4"/>
<dbReference type="Gene3D" id="1.20.1260.10">
    <property type="match status" value="1"/>
</dbReference>
<accession>A0A542SLD4</accession>
<organism evidence="2 3">
    <name type="scientific">Rarobacter incanus</name>
    <dbReference type="NCBI Taxonomy" id="153494"/>
    <lineage>
        <taxon>Bacteria</taxon>
        <taxon>Bacillati</taxon>
        <taxon>Actinomycetota</taxon>
        <taxon>Actinomycetes</taxon>
        <taxon>Micrococcales</taxon>
        <taxon>Rarobacteraceae</taxon>
        <taxon>Rarobacter</taxon>
    </lineage>
</organism>
<protein>
    <submittedName>
        <fullName evidence="2">Uncharacterized protein DUF4439</fullName>
    </submittedName>
</protein>
<comment type="caution">
    <text evidence="2">The sequence shown here is derived from an EMBL/GenBank/DDBJ whole genome shotgun (WGS) entry which is preliminary data.</text>
</comment>
<dbReference type="EMBL" id="VFNV01000001">
    <property type="protein sequence ID" value="TQK75440.1"/>
    <property type="molecule type" value="Genomic_DNA"/>
</dbReference>
<sequence>MLSTPATPTAPSERSRDSAPYRLAATIAVVLLSLIAVTACGLRIDSPPAAAPTPDAAEATRQSLVADALATVAMTDTLAADAQLPDAVTRIVTDIGSDARDHYTALGSVYDPGPDYIADPAPTTSFDAENVSTQSLATALATYANRVRSSLPTVADPLRARLYATIAVNQLDAATRLAKATKESLPDIDIVEARAQALSAALPQGLSDRQAADLIAAQDAIGYAREHIGLRAAKSKSEKILSLSRDYRSQATKWAQQYDLDGTSDDPREVFYVLVKDPTSSKQLTAAIASVQQDQTHRLSAAISVVDADQRIAAFDLMTSAYADALAQGAHRTGYPGMPEYPANA</sequence>
<keyword evidence="3" id="KW-1185">Reference proteome</keyword>
<dbReference type="RefSeq" id="WP_170207801.1">
    <property type="nucleotide sequence ID" value="NZ_VFNV01000001.1"/>
</dbReference>
<evidence type="ECO:0000313" key="2">
    <source>
        <dbReference type="EMBL" id="TQK75440.1"/>
    </source>
</evidence>
<gene>
    <name evidence="2" type="ORF">FB389_0066</name>
</gene>
<keyword evidence="1" id="KW-1133">Transmembrane helix</keyword>